<evidence type="ECO:0000256" key="1">
    <source>
        <dbReference type="ARBA" id="ARBA00005351"/>
    </source>
</evidence>
<dbReference type="GO" id="GO:0045048">
    <property type="term" value="P:protein insertion into ER membrane"/>
    <property type="evidence" value="ECO:0007669"/>
    <property type="project" value="InterPro"/>
</dbReference>
<name>A0A9P3F9P4_ASPVI</name>
<dbReference type="InterPro" id="IPR011990">
    <property type="entry name" value="TPR-like_helical_dom_sf"/>
</dbReference>
<dbReference type="Proteomes" id="UP000710440">
    <property type="component" value="Unassembled WGS sequence"/>
</dbReference>
<dbReference type="GeneID" id="66930137"/>
<feature type="region of interest" description="Disordered" evidence="2">
    <location>
        <begin position="427"/>
        <end position="456"/>
    </location>
</feature>
<reference evidence="3 4" key="1">
    <citation type="submission" date="2021-02" db="EMBL/GenBank/DDBJ databases">
        <title>Pan-genome distribution and transcriptional activeness of fungal secondary metabolism genes in Aspergillus section Fumigati.</title>
        <authorList>
            <person name="Takahashi H."/>
            <person name="Umemura M."/>
            <person name="Ninomiya A."/>
            <person name="Kusuya Y."/>
            <person name="Urayama S."/>
            <person name="Shimizu M."/>
            <person name="Watanabe A."/>
            <person name="Kamei K."/>
            <person name="Yaguchi T."/>
            <person name="Hagiwara D."/>
        </authorList>
    </citation>
    <scope>NUCLEOTIDE SEQUENCE [LARGE SCALE GENOMIC DNA]</scope>
    <source>
        <strain evidence="3 4">IFM 47045</strain>
    </source>
</reference>
<comment type="similarity">
    <text evidence="1">Belongs to the GET4 family.</text>
</comment>
<dbReference type="OrthoDB" id="10252405at2759"/>
<dbReference type="AlphaFoldDB" id="A0A9P3F9P4"/>
<evidence type="ECO:0008006" key="5">
    <source>
        <dbReference type="Google" id="ProtNLM"/>
    </source>
</evidence>
<protein>
    <recommendedName>
        <fullName evidence="5">DUF410 domain protein</fullName>
    </recommendedName>
</protein>
<dbReference type="EMBL" id="BOPL01000010">
    <property type="protein sequence ID" value="GIK06505.1"/>
    <property type="molecule type" value="Genomic_DNA"/>
</dbReference>
<comment type="caution">
    <text evidence="3">The sequence shown here is derived from an EMBL/GenBank/DDBJ whole genome shotgun (WGS) entry which is preliminary data.</text>
</comment>
<dbReference type="PANTHER" id="PTHR12875">
    <property type="entry name" value="GOLGI TO ER TRAFFIC PROTEIN 4 HOMOLOG"/>
    <property type="match status" value="1"/>
</dbReference>
<dbReference type="Gene3D" id="1.25.40.10">
    <property type="entry name" value="Tetratricopeptide repeat domain"/>
    <property type="match status" value="1"/>
</dbReference>
<gene>
    <name evidence="3" type="ORF">Aspvir_002155</name>
</gene>
<dbReference type="FunFam" id="1.25.40.10:FF:000272">
    <property type="entry name" value="DUF410 domain protein"/>
    <property type="match status" value="1"/>
</dbReference>
<keyword evidence="4" id="KW-1185">Reference proteome</keyword>
<dbReference type="Pfam" id="PF04190">
    <property type="entry name" value="GET4"/>
    <property type="match status" value="1"/>
</dbReference>
<organism evidence="3 4">
    <name type="scientific">Aspergillus viridinutans</name>
    <dbReference type="NCBI Taxonomy" id="75553"/>
    <lineage>
        <taxon>Eukaryota</taxon>
        <taxon>Fungi</taxon>
        <taxon>Dikarya</taxon>
        <taxon>Ascomycota</taxon>
        <taxon>Pezizomycotina</taxon>
        <taxon>Eurotiomycetes</taxon>
        <taxon>Eurotiomycetidae</taxon>
        <taxon>Eurotiales</taxon>
        <taxon>Aspergillaceae</taxon>
        <taxon>Aspergillus</taxon>
        <taxon>Aspergillus subgen. Fumigati</taxon>
    </lineage>
</organism>
<sequence length="456" mass="50147">MLERGVTTPHLDRYTSKLLGWNIFRRRNKGPVSGEAPRFWKTPGKFPTKSSQTLVHPLSAVADLVILLGWNPSTNSFVPNNLEILASLHPRRNSPEFVVPSVSPLSLVGEMTSRIDKTIARQREKIASGAYYEAHQQLRVIAARYIKQSNYEAAAEILVGGATALLRAGSQQGASASGGDLAIMLVDEVYTKAGWGITGGDDDAEGRARKKRLIELLREFPSEEPTRKRFIQEMIGWSGRFGPVERGDAELHHAAGSVYAEDNEPYDAEKHLILGTSESAETLAKLEYEWYTNDEPHTAAIYASRAVFPYLLVGNLRNANKAFLIFTSRLSTSNVSLGVQEVSSASSDVRVFPSLPLLNFISMLLLTIQRGSADLFKQLTAHYASQIQEVGIWDDALSQIGEQYFAIKVPRQGNPLLDMMGSMLFGGQNQGGSRRTPPGRSQSKTVEAPPASMELD</sequence>
<evidence type="ECO:0000313" key="4">
    <source>
        <dbReference type="Proteomes" id="UP000710440"/>
    </source>
</evidence>
<dbReference type="RefSeq" id="XP_043129691.1">
    <property type="nucleotide sequence ID" value="XM_043273756.1"/>
</dbReference>
<dbReference type="PANTHER" id="PTHR12875:SF0">
    <property type="entry name" value="GOLGI TO ER TRAFFIC PROTEIN 4 HOMOLOG"/>
    <property type="match status" value="1"/>
</dbReference>
<dbReference type="GO" id="GO:0072380">
    <property type="term" value="C:TRC complex"/>
    <property type="evidence" value="ECO:0007669"/>
    <property type="project" value="TreeGrafter"/>
</dbReference>
<accession>A0A9P3F9P4</accession>
<dbReference type="InterPro" id="IPR007317">
    <property type="entry name" value="GET4"/>
</dbReference>
<evidence type="ECO:0000313" key="3">
    <source>
        <dbReference type="EMBL" id="GIK06505.1"/>
    </source>
</evidence>
<evidence type="ECO:0000256" key="2">
    <source>
        <dbReference type="SAM" id="MobiDB-lite"/>
    </source>
</evidence>
<proteinExistence type="inferred from homology"/>